<gene>
    <name evidence="1" type="ORF">Cflav_PD5555</name>
</gene>
<comment type="caution">
    <text evidence="1">The sequence shown here is derived from an EMBL/GenBank/DDBJ whole genome shotgun (WGS) entry which is preliminary data.</text>
</comment>
<dbReference type="Proteomes" id="UP000003688">
    <property type="component" value="Unassembled WGS sequence"/>
</dbReference>
<dbReference type="RefSeq" id="WP_007413233.1">
    <property type="nucleotide sequence ID" value="NZ_ABOX02000003.1"/>
</dbReference>
<reference evidence="1 2" key="1">
    <citation type="journal article" date="2011" name="J. Bacteriol.">
        <title>Genome sequence of 'Pedosphaera parvula' Ellin514, an aerobic Verrucomicrobial isolate from pasture soil.</title>
        <authorList>
            <person name="Kant R."/>
            <person name="van Passel M.W."/>
            <person name="Sangwan P."/>
            <person name="Palva A."/>
            <person name="Lucas S."/>
            <person name="Copeland A."/>
            <person name="Lapidus A."/>
            <person name="Glavina Del Rio T."/>
            <person name="Dalin E."/>
            <person name="Tice H."/>
            <person name="Bruce D."/>
            <person name="Goodwin L."/>
            <person name="Pitluck S."/>
            <person name="Chertkov O."/>
            <person name="Larimer F.W."/>
            <person name="Land M.L."/>
            <person name="Hauser L."/>
            <person name="Brettin T.S."/>
            <person name="Detter J.C."/>
            <person name="Han S."/>
            <person name="de Vos W.M."/>
            <person name="Janssen P.H."/>
            <person name="Smidt H."/>
        </authorList>
    </citation>
    <scope>NUCLEOTIDE SEQUENCE [LARGE SCALE GENOMIC DNA]</scope>
    <source>
        <strain evidence="1 2">Ellin514</strain>
    </source>
</reference>
<proteinExistence type="predicted"/>
<dbReference type="OrthoDB" id="9553348at2"/>
<dbReference type="STRING" id="320771.Cflav_PD5555"/>
<evidence type="ECO:0008006" key="3">
    <source>
        <dbReference type="Google" id="ProtNLM"/>
    </source>
</evidence>
<dbReference type="EMBL" id="ABOX02000003">
    <property type="protein sequence ID" value="EEF62920.1"/>
    <property type="molecule type" value="Genomic_DNA"/>
</dbReference>
<name>B9XBN5_PEDPL</name>
<protein>
    <recommendedName>
        <fullName evidence="3">Bacterial surface antigen (D15) domain-containing protein</fullName>
    </recommendedName>
</protein>
<evidence type="ECO:0000313" key="2">
    <source>
        <dbReference type="Proteomes" id="UP000003688"/>
    </source>
</evidence>
<sequence precursor="true">MVRIRNWIAVLLLLGVFAPISSYAQIDPVKRELVQMGYNQPFEGKPPISGYAFLYYNQPSFMRTNLTLRLAVAPVYMDSELGFSGLLSEHTDLGIGVFGGGFANSYSEIRSGKLFDEESFTGDGGGAEASIYHLFNPDQRIPLNAIIRGELSYAAYRRDSETAPNFVLPNDGPTAIVRTGLRWGGREPLLTSDAALELSVWYEGQFRLNPGPYGFAGDRNLNPSSHLFWGRALFAYTLPKSGQNIAVAITTGASVNADRLSAFRLGGVLPLSSEFPLILPGYYFQEISATRFAMLNGSYSFPLDEHKRWSITTVGSVAGVDYLKGLNQPNDFLSGVGGGITYRSYSEAWQAFLGYSYGITAIRSGHHGANAIGLLVQFDLERHKENFYDPGDRTGFSRGFDRIMRSFQ</sequence>
<evidence type="ECO:0000313" key="1">
    <source>
        <dbReference type="EMBL" id="EEF62920.1"/>
    </source>
</evidence>
<accession>B9XBN5</accession>
<organism evidence="1 2">
    <name type="scientific">Pedosphaera parvula (strain Ellin514)</name>
    <dbReference type="NCBI Taxonomy" id="320771"/>
    <lineage>
        <taxon>Bacteria</taxon>
        <taxon>Pseudomonadati</taxon>
        <taxon>Verrucomicrobiota</taxon>
        <taxon>Pedosphaerae</taxon>
        <taxon>Pedosphaerales</taxon>
        <taxon>Pedosphaeraceae</taxon>
        <taxon>Pedosphaera</taxon>
    </lineage>
</organism>
<keyword evidence="2" id="KW-1185">Reference proteome</keyword>
<dbReference type="AlphaFoldDB" id="B9XBN5"/>